<organism evidence="1 2">
    <name type="scientific">Limosilactobacillus reuteri</name>
    <name type="common">Lactobacillus reuteri</name>
    <dbReference type="NCBI Taxonomy" id="1598"/>
    <lineage>
        <taxon>Bacteria</taxon>
        <taxon>Bacillati</taxon>
        <taxon>Bacillota</taxon>
        <taxon>Bacilli</taxon>
        <taxon>Lactobacillales</taxon>
        <taxon>Lactobacillaceae</taxon>
        <taxon>Limosilactobacillus</taxon>
    </lineage>
</organism>
<protein>
    <recommendedName>
        <fullName evidence="3">Transposase</fullName>
    </recommendedName>
</protein>
<evidence type="ECO:0000313" key="2">
    <source>
        <dbReference type="Proteomes" id="UP000216681"/>
    </source>
</evidence>
<dbReference type="RefSeq" id="WP_094512088.1">
    <property type="nucleotide sequence ID" value="NZ_NGPU01000106.1"/>
</dbReference>
<name>A0AB73PG81_LIMRT</name>
<reference evidence="1 2" key="2">
    <citation type="submission" date="2017-09" db="EMBL/GenBank/DDBJ databases">
        <title>Tripartite evolution among Lactobacillus johnsonii, Lactobacillus taiwanensis, Lactobacillus reuteri and their rodent host.</title>
        <authorList>
            <person name="Wang T."/>
            <person name="Knowles S."/>
            <person name="Cheng C."/>
        </authorList>
    </citation>
    <scope>NUCLEOTIDE SEQUENCE [LARGE SCALE GENOMIC DNA]</scope>
    <source>
        <strain evidence="1 2">105n</strain>
    </source>
</reference>
<gene>
    <name evidence="1" type="ORF">CBG15_07445</name>
</gene>
<dbReference type="EMBL" id="NGPX01000036">
    <property type="protein sequence ID" value="OYS93070.1"/>
    <property type="molecule type" value="Genomic_DNA"/>
</dbReference>
<dbReference type="Proteomes" id="UP000216681">
    <property type="component" value="Unassembled WGS sequence"/>
</dbReference>
<evidence type="ECO:0008006" key="3">
    <source>
        <dbReference type="Google" id="ProtNLM"/>
    </source>
</evidence>
<accession>A0AB73PG81</accession>
<comment type="caution">
    <text evidence="1">The sequence shown here is derived from an EMBL/GenBank/DDBJ whole genome shotgun (WGS) entry which is preliminary data.</text>
</comment>
<evidence type="ECO:0000313" key="1">
    <source>
        <dbReference type="EMBL" id="OYS93070.1"/>
    </source>
</evidence>
<proteinExistence type="predicted"/>
<sequence length="71" mass="7841">MTEQNEIITPVFKNKASDFKKHVFTARPAVKINVNEVELTIFKGTNSILASDIESGYSLCSLIGIVQIKSI</sequence>
<reference evidence="1 2" key="1">
    <citation type="submission" date="2017-05" db="EMBL/GenBank/DDBJ databases">
        <authorList>
            <person name="Lin X.B."/>
            <person name="Stothard P."/>
            <person name="Tasseva G."/>
            <person name="Walter J."/>
        </authorList>
    </citation>
    <scope>NUCLEOTIDE SEQUENCE [LARGE SCALE GENOMIC DNA]</scope>
    <source>
        <strain evidence="1 2">105n</strain>
    </source>
</reference>
<dbReference type="AlphaFoldDB" id="A0AB73PG81"/>